<dbReference type="PANTHER" id="PTHR37610:SF40">
    <property type="entry name" value="OS01G0909600 PROTEIN"/>
    <property type="match status" value="1"/>
</dbReference>
<evidence type="ECO:0000313" key="1">
    <source>
        <dbReference type="EMBL" id="KAL0317367.1"/>
    </source>
</evidence>
<proteinExistence type="predicted"/>
<gene>
    <name evidence="1" type="ORF">Sangu_2151000</name>
</gene>
<protein>
    <submittedName>
        <fullName evidence="1">Uncharacterized protein</fullName>
    </submittedName>
</protein>
<name>A0AAW2LFI9_9LAMI</name>
<dbReference type="PANTHER" id="PTHR37610">
    <property type="entry name" value="CCHC-TYPE DOMAIN-CONTAINING PROTEIN"/>
    <property type="match status" value="1"/>
</dbReference>
<sequence length="141" mass="16095">MKIGFIDGSFPKPAAGSKTFEQWSRVDLMVISWIWNSISKDIVEAFMYASSSPELWLELQRRYGRSNGPMLYQIQRELSTVSQGDLSVTAYLTKDSCFKLHGIPDWYKNLPEQKKKESGVKGFAASVTDVPCKERFQSPKF</sequence>
<comment type="caution">
    <text evidence="1">The sequence shown here is derived from an EMBL/GenBank/DDBJ whole genome shotgun (WGS) entry which is preliminary data.</text>
</comment>
<reference evidence="1" key="2">
    <citation type="journal article" date="2024" name="Plant">
        <title>Genomic evolution and insights into agronomic trait innovations of Sesamum species.</title>
        <authorList>
            <person name="Miao H."/>
            <person name="Wang L."/>
            <person name="Qu L."/>
            <person name="Liu H."/>
            <person name="Sun Y."/>
            <person name="Le M."/>
            <person name="Wang Q."/>
            <person name="Wei S."/>
            <person name="Zheng Y."/>
            <person name="Lin W."/>
            <person name="Duan Y."/>
            <person name="Cao H."/>
            <person name="Xiong S."/>
            <person name="Wang X."/>
            <person name="Wei L."/>
            <person name="Li C."/>
            <person name="Ma Q."/>
            <person name="Ju M."/>
            <person name="Zhao R."/>
            <person name="Li G."/>
            <person name="Mu C."/>
            <person name="Tian Q."/>
            <person name="Mei H."/>
            <person name="Zhang T."/>
            <person name="Gao T."/>
            <person name="Zhang H."/>
        </authorList>
    </citation>
    <scope>NUCLEOTIDE SEQUENCE</scope>
    <source>
        <strain evidence="1">G01</strain>
    </source>
</reference>
<dbReference type="EMBL" id="JACGWK010000014">
    <property type="protein sequence ID" value="KAL0317367.1"/>
    <property type="molecule type" value="Genomic_DNA"/>
</dbReference>
<organism evidence="1">
    <name type="scientific">Sesamum angustifolium</name>
    <dbReference type="NCBI Taxonomy" id="2727405"/>
    <lineage>
        <taxon>Eukaryota</taxon>
        <taxon>Viridiplantae</taxon>
        <taxon>Streptophyta</taxon>
        <taxon>Embryophyta</taxon>
        <taxon>Tracheophyta</taxon>
        <taxon>Spermatophyta</taxon>
        <taxon>Magnoliopsida</taxon>
        <taxon>eudicotyledons</taxon>
        <taxon>Gunneridae</taxon>
        <taxon>Pentapetalae</taxon>
        <taxon>asterids</taxon>
        <taxon>lamiids</taxon>
        <taxon>Lamiales</taxon>
        <taxon>Pedaliaceae</taxon>
        <taxon>Sesamum</taxon>
    </lineage>
</organism>
<dbReference type="AlphaFoldDB" id="A0AAW2LFI9"/>
<accession>A0AAW2LFI9</accession>
<reference evidence="1" key="1">
    <citation type="submission" date="2020-06" db="EMBL/GenBank/DDBJ databases">
        <authorList>
            <person name="Li T."/>
            <person name="Hu X."/>
            <person name="Zhang T."/>
            <person name="Song X."/>
            <person name="Zhang H."/>
            <person name="Dai N."/>
            <person name="Sheng W."/>
            <person name="Hou X."/>
            <person name="Wei L."/>
        </authorList>
    </citation>
    <scope>NUCLEOTIDE SEQUENCE</scope>
    <source>
        <strain evidence="1">G01</strain>
        <tissue evidence="1">Leaf</tissue>
    </source>
</reference>